<evidence type="ECO:0000256" key="12">
    <source>
        <dbReference type="ARBA" id="ARBA00044662"/>
    </source>
</evidence>
<dbReference type="InterPro" id="IPR020846">
    <property type="entry name" value="MFS_dom"/>
</dbReference>
<comment type="similarity">
    <text evidence="16">Belongs to the major facilitator superfamily. Sugar transporter (TC 2.A.1.1) family.</text>
</comment>
<dbReference type="PRINTS" id="PR00171">
    <property type="entry name" value="SUGRTRNSPORT"/>
</dbReference>
<feature type="transmembrane region" description="Helical" evidence="17">
    <location>
        <begin position="429"/>
        <end position="449"/>
    </location>
</feature>
<keyword evidence="7 17" id="KW-1133">Transmembrane helix</keyword>
<evidence type="ECO:0000256" key="15">
    <source>
        <dbReference type="ARBA" id="ARBA00044780"/>
    </source>
</evidence>
<feature type="transmembrane region" description="Helical" evidence="17">
    <location>
        <begin position="297"/>
        <end position="320"/>
    </location>
</feature>
<proteinExistence type="inferred from homology"/>
<organism evidence="19 20">
    <name type="scientific">Perkinsus chesapeaki</name>
    <name type="common">Clam parasite</name>
    <name type="synonym">Perkinsus andrewsi</name>
    <dbReference type="NCBI Taxonomy" id="330153"/>
    <lineage>
        <taxon>Eukaryota</taxon>
        <taxon>Sar</taxon>
        <taxon>Alveolata</taxon>
        <taxon>Perkinsozoa</taxon>
        <taxon>Perkinsea</taxon>
        <taxon>Perkinsida</taxon>
        <taxon>Perkinsidae</taxon>
        <taxon>Perkinsus</taxon>
    </lineage>
</organism>
<dbReference type="InterPro" id="IPR005828">
    <property type="entry name" value="MFS_sugar_transport-like"/>
</dbReference>
<dbReference type="Proteomes" id="UP000591131">
    <property type="component" value="Unassembled WGS sequence"/>
</dbReference>
<comment type="catalytic activity">
    <reaction evidence="13">
        <text>D-glucosamine(out) = D-glucosamine(in)</text>
        <dbReference type="Rhea" id="RHEA:78423"/>
        <dbReference type="ChEBI" id="CHEBI:58723"/>
    </reaction>
    <physiologicalReaction direction="left-to-right" evidence="13">
        <dbReference type="Rhea" id="RHEA:78424"/>
    </physiologicalReaction>
</comment>
<feature type="transmembrane region" description="Helical" evidence="17">
    <location>
        <begin position="109"/>
        <end position="129"/>
    </location>
</feature>
<dbReference type="AlphaFoldDB" id="A0A7J6MM10"/>
<dbReference type="FunFam" id="1.20.1250.20:FF:000218">
    <property type="entry name" value="facilitated trehalose transporter Tret1"/>
    <property type="match status" value="1"/>
</dbReference>
<feature type="transmembrane region" description="Helical" evidence="17">
    <location>
        <begin position="211"/>
        <end position="230"/>
    </location>
</feature>
<evidence type="ECO:0000256" key="8">
    <source>
        <dbReference type="ARBA" id="ARBA00023136"/>
    </source>
</evidence>
<evidence type="ECO:0000256" key="11">
    <source>
        <dbReference type="ARBA" id="ARBA00044656"/>
    </source>
</evidence>
<keyword evidence="5" id="KW-0762">Sugar transport</keyword>
<comment type="subcellular location">
    <subcellularLocation>
        <location evidence="1">Cell membrane</location>
        <topology evidence="1">Multi-pass membrane protein</topology>
    </subcellularLocation>
</comment>
<evidence type="ECO:0000259" key="18">
    <source>
        <dbReference type="PROSITE" id="PS50850"/>
    </source>
</evidence>
<keyword evidence="8 17" id="KW-0472">Membrane</keyword>
<dbReference type="NCBIfam" id="TIGR00879">
    <property type="entry name" value="SP"/>
    <property type="match status" value="1"/>
</dbReference>
<dbReference type="PROSITE" id="PS00217">
    <property type="entry name" value="SUGAR_TRANSPORT_2"/>
    <property type="match status" value="1"/>
</dbReference>
<evidence type="ECO:0000256" key="3">
    <source>
        <dbReference type="ARBA" id="ARBA00022448"/>
    </source>
</evidence>
<keyword evidence="3 16" id="KW-0813">Transport</keyword>
<gene>
    <name evidence="19" type="ORF">FOL47_000268</name>
</gene>
<feature type="domain" description="Major facilitator superfamily (MFS) profile" evidence="18">
    <location>
        <begin position="21"/>
        <end position="484"/>
    </location>
</feature>
<evidence type="ECO:0000256" key="13">
    <source>
        <dbReference type="ARBA" id="ARBA00044668"/>
    </source>
</evidence>
<feature type="transmembrane region" description="Helical" evidence="17">
    <location>
        <begin position="17"/>
        <end position="38"/>
    </location>
</feature>
<feature type="transmembrane region" description="Helical" evidence="17">
    <location>
        <begin position="359"/>
        <end position="381"/>
    </location>
</feature>
<evidence type="ECO:0000256" key="14">
    <source>
        <dbReference type="ARBA" id="ARBA00044710"/>
    </source>
</evidence>
<dbReference type="PROSITE" id="PS00216">
    <property type="entry name" value="SUGAR_TRANSPORT_1"/>
    <property type="match status" value="1"/>
</dbReference>
<feature type="transmembrane region" description="Helical" evidence="17">
    <location>
        <begin position="135"/>
        <end position="156"/>
    </location>
</feature>
<accession>A0A7J6MM10</accession>
<comment type="catalytic activity">
    <reaction evidence="12">
        <text>D-mannose(out) = D-mannose(in)</text>
        <dbReference type="Rhea" id="RHEA:78391"/>
        <dbReference type="ChEBI" id="CHEBI:4208"/>
    </reaction>
    <physiologicalReaction direction="left-to-right" evidence="12">
        <dbReference type="Rhea" id="RHEA:78392"/>
    </physiologicalReaction>
</comment>
<dbReference type="GO" id="GO:0005886">
    <property type="term" value="C:plasma membrane"/>
    <property type="evidence" value="ECO:0007669"/>
    <property type="project" value="UniProtKB-SubCell"/>
</dbReference>
<dbReference type="SUPFAM" id="SSF103473">
    <property type="entry name" value="MFS general substrate transporter"/>
    <property type="match status" value="1"/>
</dbReference>
<dbReference type="PANTHER" id="PTHR48021:SF1">
    <property type="entry name" value="GH07001P-RELATED"/>
    <property type="match status" value="1"/>
</dbReference>
<sequence>MQADNSLTSSSNGSDRYAFISVAACLFAPMSMGIGLGFTGPTIDTMRNTVKDTEGGDGSNAFIDIGTNSNLFVFSSTTISTLFSGALVLGAFVGSLIGGPLGEFTGRRIALLIAAPISVIAYLTIALSSSPALLISSRFVAGLALGLSSFIAPVYIGEISPTRYRGMLGAGVQLLLAGGMVYIYAMGLAFRTDAGSIDSRARSDTFCDWRMVSYMCIIPSLLLFIGMYFAPPSPRWLATKGRVDEAKMVLARLRGLPPSMMTDEIDAIECVASRRTVESFTIRDTVKVMMDCKKQSFIAIMVHFLTQLSGLNALAFYLTPIFMEAGLSNADLMSLTVQLATMFATIPASYLIEYLGRRVLLFTGCIIMGISQFLSALYFYLDRNNEDISSLSWLVLLGVYGYQISFAWGVGPIRWILAAELFPCRARGVAASLAVTANWLSAFAFILALDPLVEATSLYATFWGFAAASWILATFIWFMVPETKGKTFEEIQSHFKRNSSSISVPVVPD</sequence>
<protein>
    <recommendedName>
        <fullName evidence="15">Hexose transporter 1</fullName>
    </recommendedName>
</protein>
<dbReference type="InterPro" id="IPR003663">
    <property type="entry name" value="Sugar/inositol_transpt"/>
</dbReference>
<dbReference type="GO" id="GO:0022857">
    <property type="term" value="F:transmembrane transporter activity"/>
    <property type="evidence" value="ECO:0007669"/>
    <property type="project" value="InterPro"/>
</dbReference>
<evidence type="ECO:0000313" key="19">
    <source>
        <dbReference type="EMBL" id="KAF4672638.1"/>
    </source>
</evidence>
<feature type="transmembrane region" description="Helical" evidence="17">
    <location>
        <begin position="168"/>
        <end position="191"/>
    </location>
</feature>
<dbReference type="OrthoDB" id="6612291at2759"/>
<comment type="catalytic activity">
    <reaction evidence="9">
        <text>D-galactose(in) = D-galactose(out)</text>
        <dbReference type="Rhea" id="RHEA:34915"/>
        <dbReference type="ChEBI" id="CHEBI:4139"/>
    </reaction>
    <physiologicalReaction direction="right-to-left" evidence="9">
        <dbReference type="Rhea" id="RHEA:34917"/>
    </physiologicalReaction>
</comment>
<feature type="transmembrane region" description="Helical" evidence="17">
    <location>
        <begin position="461"/>
        <end position="480"/>
    </location>
</feature>
<evidence type="ECO:0000256" key="4">
    <source>
        <dbReference type="ARBA" id="ARBA00022475"/>
    </source>
</evidence>
<dbReference type="Pfam" id="PF00083">
    <property type="entry name" value="Sugar_tr"/>
    <property type="match status" value="1"/>
</dbReference>
<evidence type="ECO:0000256" key="2">
    <source>
        <dbReference type="ARBA" id="ARBA00011738"/>
    </source>
</evidence>
<keyword evidence="20" id="KW-1185">Reference proteome</keyword>
<dbReference type="EMBL" id="JAAPAO010000103">
    <property type="protein sequence ID" value="KAF4672638.1"/>
    <property type="molecule type" value="Genomic_DNA"/>
</dbReference>
<comment type="caution">
    <text evidence="19">The sequence shown here is derived from an EMBL/GenBank/DDBJ whole genome shotgun (WGS) entry which is preliminary data.</text>
</comment>
<dbReference type="InterPro" id="IPR036259">
    <property type="entry name" value="MFS_trans_sf"/>
</dbReference>
<dbReference type="PANTHER" id="PTHR48021">
    <property type="match status" value="1"/>
</dbReference>
<keyword evidence="4" id="KW-1003">Cell membrane</keyword>
<evidence type="ECO:0000256" key="1">
    <source>
        <dbReference type="ARBA" id="ARBA00004651"/>
    </source>
</evidence>
<feature type="transmembrane region" description="Helical" evidence="17">
    <location>
        <begin position="393"/>
        <end position="417"/>
    </location>
</feature>
<evidence type="ECO:0000256" key="5">
    <source>
        <dbReference type="ARBA" id="ARBA00022597"/>
    </source>
</evidence>
<evidence type="ECO:0000256" key="16">
    <source>
        <dbReference type="RuleBase" id="RU003346"/>
    </source>
</evidence>
<feature type="transmembrane region" description="Helical" evidence="17">
    <location>
        <begin position="71"/>
        <end position="97"/>
    </location>
</feature>
<keyword evidence="6 17" id="KW-0812">Transmembrane</keyword>
<comment type="catalytic activity">
    <reaction evidence="14">
        <text>D-fructose(out) = D-fructose(in)</text>
        <dbReference type="Rhea" id="RHEA:60372"/>
        <dbReference type="ChEBI" id="CHEBI:37721"/>
    </reaction>
    <physiologicalReaction direction="left-to-right" evidence="14">
        <dbReference type="Rhea" id="RHEA:60373"/>
    </physiologicalReaction>
</comment>
<reference evidence="19 20" key="1">
    <citation type="submission" date="2020-04" db="EMBL/GenBank/DDBJ databases">
        <title>Perkinsus chesapeaki whole genome sequence.</title>
        <authorList>
            <person name="Bogema D.R."/>
        </authorList>
    </citation>
    <scope>NUCLEOTIDE SEQUENCE [LARGE SCALE GENOMIC DNA]</scope>
    <source>
        <strain evidence="19">ATCC PRA-425</strain>
    </source>
</reference>
<evidence type="ECO:0000256" key="17">
    <source>
        <dbReference type="SAM" id="Phobius"/>
    </source>
</evidence>
<evidence type="ECO:0000313" key="20">
    <source>
        <dbReference type="Proteomes" id="UP000591131"/>
    </source>
</evidence>
<dbReference type="Gene3D" id="1.20.1250.20">
    <property type="entry name" value="MFS general substrate transporter like domains"/>
    <property type="match status" value="1"/>
</dbReference>
<evidence type="ECO:0000256" key="7">
    <source>
        <dbReference type="ARBA" id="ARBA00022989"/>
    </source>
</evidence>
<comment type="catalytic activity">
    <reaction evidence="10">
        <text>D-glucose(out) = D-glucose(in)</text>
        <dbReference type="Rhea" id="RHEA:60376"/>
        <dbReference type="ChEBI" id="CHEBI:4167"/>
    </reaction>
    <physiologicalReaction direction="left-to-right" evidence="10">
        <dbReference type="Rhea" id="RHEA:60377"/>
    </physiologicalReaction>
</comment>
<evidence type="ECO:0000256" key="10">
    <source>
        <dbReference type="ARBA" id="ARBA00044648"/>
    </source>
</evidence>
<evidence type="ECO:0000256" key="6">
    <source>
        <dbReference type="ARBA" id="ARBA00022692"/>
    </source>
</evidence>
<dbReference type="InterPro" id="IPR050549">
    <property type="entry name" value="MFS_Trehalose_Transporter"/>
</dbReference>
<dbReference type="PROSITE" id="PS50850">
    <property type="entry name" value="MFS"/>
    <property type="match status" value="1"/>
</dbReference>
<evidence type="ECO:0000256" key="9">
    <source>
        <dbReference type="ARBA" id="ARBA00044637"/>
    </source>
</evidence>
<dbReference type="InterPro" id="IPR005829">
    <property type="entry name" value="Sugar_transporter_CS"/>
</dbReference>
<feature type="transmembrane region" description="Helical" evidence="17">
    <location>
        <begin position="332"/>
        <end position="352"/>
    </location>
</feature>
<name>A0A7J6MM10_PERCH</name>
<comment type="subunit">
    <text evidence="2">Homodimer.</text>
</comment>
<comment type="catalytic activity">
    <reaction evidence="11">
        <text>D-xylose(out) = D-xylose(in)</text>
        <dbReference type="Rhea" id="RHEA:78427"/>
        <dbReference type="ChEBI" id="CHEBI:53455"/>
    </reaction>
    <physiologicalReaction direction="left-to-right" evidence="11">
        <dbReference type="Rhea" id="RHEA:78428"/>
    </physiologicalReaction>
</comment>